<dbReference type="PANTHER" id="PTHR40370:SF1">
    <property type="entry name" value="DUF3074 DOMAIN-CONTAINING PROTEIN"/>
    <property type="match status" value="1"/>
</dbReference>
<dbReference type="SUPFAM" id="SSF55961">
    <property type="entry name" value="Bet v1-like"/>
    <property type="match status" value="1"/>
</dbReference>
<reference evidence="3" key="1">
    <citation type="submission" date="2019-03" db="EMBL/GenBank/DDBJ databases">
        <title>Snf2 controls pulcherriminic acid biosynthesis and connects pigmentation and antifungal activity of the yeast Metschnikowia pulcherrima.</title>
        <authorList>
            <person name="Gore-Lloyd D."/>
            <person name="Sumann I."/>
            <person name="Brachmann A.O."/>
            <person name="Schneeberger K."/>
            <person name="Ortiz-Merino R.A."/>
            <person name="Moreno-Beltran M."/>
            <person name="Schlaefli M."/>
            <person name="Kirner P."/>
            <person name="Santos Kron A."/>
            <person name="Wolfe K.H."/>
            <person name="Piel J."/>
            <person name="Ahrens C.H."/>
            <person name="Henk D."/>
            <person name="Freimoser F.M."/>
        </authorList>
    </citation>
    <scope>NUCLEOTIDE SEQUENCE [LARGE SCALE GENOMIC DNA]</scope>
    <source>
        <strain evidence="3">APC 1.2</strain>
    </source>
</reference>
<dbReference type="Proteomes" id="UP000292447">
    <property type="component" value="Chromosome I"/>
</dbReference>
<evidence type="ECO:0000313" key="2">
    <source>
        <dbReference type="EMBL" id="QBM86089.1"/>
    </source>
</evidence>
<dbReference type="Gene3D" id="3.30.530.20">
    <property type="match status" value="1"/>
</dbReference>
<dbReference type="Pfam" id="PF11274">
    <property type="entry name" value="DUF3074"/>
    <property type="match status" value="1"/>
</dbReference>
<dbReference type="EMBL" id="CP034456">
    <property type="protein sequence ID" value="QBM86089.1"/>
    <property type="molecule type" value="Genomic_DNA"/>
</dbReference>
<keyword evidence="3" id="KW-1185">Reference proteome</keyword>
<protein>
    <recommendedName>
        <fullName evidence="1">DUF3074 domain-containing protein</fullName>
    </recommendedName>
</protein>
<dbReference type="InterPro" id="IPR023393">
    <property type="entry name" value="START-like_dom_sf"/>
</dbReference>
<dbReference type="PANTHER" id="PTHR40370">
    <property type="entry name" value="EXPRESSED PROTEIN"/>
    <property type="match status" value="1"/>
</dbReference>
<evidence type="ECO:0000259" key="1">
    <source>
        <dbReference type="Pfam" id="PF11274"/>
    </source>
</evidence>
<dbReference type="STRING" id="2163413.A0A4P6XHJ3"/>
<proteinExistence type="predicted"/>
<accession>A0A4P6XHJ3</accession>
<dbReference type="AlphaFoldDB" id="A0A4P6XHJ3"/>
<organism evidence="2 3">
    <name type="scientific">Metschnikowia aff. pulcherrima</name>
    <dbReference type="NCBI Taxonomy" id="2163413"/>
    <lineage>
        <taxon>Eukaryota</taxon>
        <taxon>Fungi</taxon>
        <taxon>Dikarya</taxon>
        <taxon>Ascomycota</taxon>
        <taxon>Saccharomycotina</taxon>
        <taxon>Pichiomycetes</taxon>
        <taxon>Metschnikowiaceae</taxon>
        <taxon>Metschnikowia</taxon>
    </lineage>
</organism>
<evidence type="ECO:0000313" key="3">
    <source>
        <dbReference type="Proteomes" id="UP000292447"/>
    </source>
</evidence>
<feature type="domain" description="DUF3074" evidence="1">
    <location>
        <begin position="63"/>
        <end position="242"/>
    </location>
</feature>
<gene>
    <name evidence="2" type="primary">MPUL0A07240</name>
    <name evidence="2" type="ORF">METSCH_A07240</name>
</gene>
<dbReference type="InterPro" id="IPR024500">
    <property type="entry name" value="DUF3074"/>
</dbReference>
<sequence length="245" mass="27987">MNSTPLKSLDGVTPTQLLENAAQIVTLIKGWNEGGVYKYDVPQSKEKVKVDVRTKDHLNSDFWVARINTFEELTLEARKTLWEHLYKYSIGSTLDLQDSHTVHEQHYIEELYDFNVSPYSLGESPQGFESFAYLVETFYKLQWPLKRRRFSNLVLILKSIDEKDAYVISIAIDPSLVPDSSADASLIDAQYTSVERLEYDGTNLTWIMTTCSDAKGNVPQWLARSSINSVVAKDVPHFLNWVGKK</sequence>
<name>A0A4P6XHJ3_9ASCO</name>